<organism evidence="1 2">
    <name type="scientific">Vararia minispora EC-137</name>
    <dbReference type="NCBI Taxonomy" id="1314806"/>
    <lineage>
        <taxon>Eukaryota</taxon>
        <taxon>Fungi</taxon>
        <taxon>Dikarya</taxon>
        <taxon>Basidiomycota</taxon>
        <taxon>Agaricomycotina</taxon>
        <taxon>Agaricomycetes</taxon>
        <taxon>Russulales</taxon>
        <taxon>Lachnocladiaceae</taxon>
        <taxon>Vararia</taxon>
    </lineage>
</organism>
<protein>
    <submittedName>
        <fullName evidence="1">Uncharacterized protein</fullName>
    </submittedName>
</protein>
<proteinExistence type="predicted"/>
<name>A0ACB8QIM0_9AGAM</name>
<evidence type="ECO:0000313" key="2">
    <source>
        <dbReference type="Proteomes" id="UP000814128"/>
    </source>
</evidence>
<keyword evidence="2" id="KW-1185">Reference proteome</keyword>
<dbReference type="EMBL" id="MU273571">
    <property type="protein sequence ID" value="KAI0031661.1"/>
    <property type="molecule type" value="Genomic_DNA"/>
</dbReference>
<gene>
    <name evidence="1" type="ORF">K488DRAFT_86578</name>
</gene>
<accession>A0ACB8QIM0</accession>
<comment type="caution">
    <text evidence="1">The sequence shown here is derived from an EMBL/GenBank/DDBJ whole genome shotgun (WGS) entry which is preliminary data.</text>
</comment>
<sequence>MRLSGRIPTILSLSLLASLPFVNAQPSPHHGSRNAIARHAHLVLRQGSNGNGSVNSGSSSGSGPGPTSSTPTASSTPVPHSSSSSSPSSSASSTRQSTSSKASAPPSSSSAQPSSSSAAPSSTTTTSSSARASTTSSSISSSSSSSSVSSSAISSSLSSSSSVLRSSTSSSAASTVSLANLATNLGTLATPTDSSNVADSTSLSGPSASIASAKGATSFFSNTGAVAGTFTAVGIVTLVAAFFLFRFMRRRRQYDDGDFYFEEKQPAAGYGSTNDIAGTSRGYDAGPDTNGPHVDDHYPDPDAGQTMMEHAPTNAYPDRSIHYGADTYGNTNTPHDQAIDYADFGLDLPPQAAFAQGSSDSRPSTQYAGVGAGFAPSHLPAEYQTASDPYYQEATHQAVQQQDHPFSDPAMRYGNAYEHDSFYGGASAK</sequence>
<evidence type="ECO:0000313" key="1">
    <source>
        <dbReference type="EMBL" id="KAI0031661.1"/>
    </source>
</evidence>
<reference evidence="1" key="1">
    <citation type="submission" date="2021-02" db="EMBL/GenBank/DDBJ databases">
        <authorList>
            <consortium name="DOE Joint Genome Institute"/>
            <person name="Ahrendt S."/>
            <person name="Looney B.P."/>
            <person name="Miyauchi S."/>
            <person name="Morin E."/>
            <person name="Drula E."/>
            <person name="Courty P.E."/>
            <person name="Chicoki N."/>
            <person name="Fauchery L."/>
            <person name="Kohler A."/>
            <person name="Kuo A."/>
            <person name="Labutti K."/>
            <person name="Pangilinan J."/>
            <person name="Lipzen A."/>
            <person name="Riley R."/>
            <person name="Andreopoulos W."/>
            <person name="He G."/>
            <person name="Johnson J."/>
            <person name="Barry K.W."/>
            <person name="Grigoriev I.V."/>
            <person name="Nagy L."/>
            <person name="Hibbett D."/>
            <person name="Henrissat B."/>
            <person name="Matheny P.B."/>
            <person name="Labbe J."/>
            <person name="Martin F."/>
        </authorList>
    </citation>
    <scope>NUCLEOTIDE SEQUENCE</scope>
    <source>
        <strain evidence="1">EC-137</strain>
    </source>
</reference>
<dbReference type="Proteomes" id="UP000814128">
    <property type="component" value="Unassembled WGS sequence"/>
</dbReference>
<reference evidence="1" key="2">
    <citation type="journal article" date="2022" name="New Phytol.">
        <title>Evolutionary transition to the ectomycorrhizal habit in the genomes of a hyperdiverse lineage of mushroom-forming fungi.</title>
        <authorList>
            <person name="Looney B."/>
            <person name="Miyauchi S."/>
            <person name="Morin E."/>
            <person name="Drula E."/>
            <person name="Courty P.E."/>
            <person name="Kohler A."/>
            <person name="Kuo A."/>
            <person name="LaButti K."/>
            <person name="Pangilinan J."/>
            <person name="Lipzen A."/>
            <person name="Riley R."/>
            <person name="Andreopoulos W."/>
            <person name="He G."/>
            <person name="Johnson J."/>
            <person name="Nolan M."/>
            <person name="Tritt A."/>
            <person name="Barry K.W."/>
            <person name="Grigoriev I.V."/>
            <person name="Nagy L.G."/>
            <person name="Hibbett D."/>
            <person name="Henrissat B."/>
            <person name="Matheny P.B."/>
            <person name="Labbe J."/>
            <person name="Martin F.M."/>
        </authorList>
    </citation>
    <scope>NUCLEOTIDE SEQUENCE</scope>
    <source>
        <strain evidence="1">EC-137</strain>
    </source>
</reference>